<reference evidence="3" key="1">
    <citation type="journal article" date="2019" name="Int. J. Syst. Evol. Microbiol.">
        <title>The Global Catalogue of Microorganisms (GCM) 10K type strain sequencing project: providing services to taxonomists for standard genome sequencing and annotation.</title>
        <authorList>
            <consortium name="The Broad Institute Genomics Platform"/>
            <consortium name="The Broad Institute Genome Sequencing Center for Infectious Disease"/>
            <person name="Wu L."/>
            <person name="Ma J."/>
        </authorList>
    </citation>
    <scope>NUCLEOTIDE SEQUENCE [LARGE SCALE GENOMIC DNA]</scope>
    <source>
        <strain evidence="3">CGMCC 4.7357</strain>
    </source>
</reference>
<dbReference type="InterPro" id="IPR049236">
    <property type="entry name" value="DUF6850"/>
</dbReference>
<proteinExistence type="predicted"/>
<evidence type="ECO:0000313" key="2">
    <source>
        <dbReference type="EMBL" id="MFC4665947.1"/>
    </source>
</evidence>
<keyword evidence="3" id="KW-1185">Reference proteome</keyword>
<gene>
    <name evidence="2" type="ORF">ACFO3G_04940</name>
</gene>
<dbReference type="EMBL" id="JBHSGO010000156">
    <property type="protein sequence ID" value="MFC4665947.1"/>
    <property type="molecule type" value="Genomic_DNA"/>
</dbReference>
<comment type="caution">
    <text evidence="2">The sequence shown here is derived from an EMBL/GenBank/DDBJ whole genome shotgun (WGS) entry which is preliminary data.</text>
</comment>
<accession>A0ABV9K7B4</accession>
<name>A0ABV9K7B4_9PORP</name>
<feature type="domain" description="DUF6850" evidence="1">
    <location>
        <begin position="59"/>
        <end position="498"/>
    </location>
</feature>
<organism evidence="2 3">
    <name type="scientific">Falsiporphyromonas endometrii</name>
    <dbReference type="NCBI Taxonomy" id="1387297"/>
    <lineage>
        <taxon>Bacteria</taxon>
        <taxon>Pseudomonadati</taxon>
        <taxon>Bacteroidota</taxon>
        <taxon>Bacteroidia</taxon>
        <taxon>Bacteroidales</taxon>
        <taxon>Porphyromonadaceae</taxon>
        <taxon>Falsiporphyromonas</taxon>
    </lineage>
</organism>
<dbReference type="Proteomes" id="UP001596020">
    <property type="component" value="Unassembled WGS sequence"/>
</dbReference>
<protein>
    <submittedName>
        <fullName evidence="2">DUF6850 family outer membrane beta-barrel protein</fullName>
    </submittedName>
</protein>
<evidence type="ECO:0000313" key="3">
    <source>
        <dbReference type="Proteomes" id="UP001596020"/>
    </source>
</evidence>
<evidence type="ECO:0000259" key="1">
    <source>
        <dbReference type="Pfam" id="PF21012"/>
    </source>
</evidence>
<dbReference type="Pfam" id="PF21012">
    <property type="entry name" value="DUF6850"/>
    <property type="match status" value="1"/>
</dbReference>
<sequence>MKYIIDWYCIGILCVMSLSVCNGQKHYLSTIKDSPIMKQWWDNDSVKYQFSSKGAASLLSFMPGVVASEAGVAYLSQTVEGAPVSYRPNGLRDLCFFADGIKHLNSFSFRGNAMYARNLQRDNKSSLTDDVQLFYPFVLADTLSTNFYKEVYSLGADASYRLRNCAFSVGCDYLGSLRYSKRDPRVQNTVSDISSNLSFTYHFPSIGLISLKMMYGAYYQDLSLVNYTKDVAQWVYVMRPLGGHNTRYSNRGDYTRYRHTRDYGQVRLDGFLKSFNLHSYFTIGQSKSRLNFDRAGVYLSEMLSVPMKVYLSADLCRLGSLGVLTFRGKYNHESKSAQERVYNLVSEPGELGVANYQFVASNKSYEAQSNHLKGMLGLRMHFRRSLLKAEMGYYYESFSQNDLLSNQHSFFNIKGLTGVVSFKWKMISDHLLGETILRGDYSFSSSERYYYDKNITTFIDEEFVKSRMGLSKYIELKHNFYYKFRSQNSAFKIALMYGMGKIALNDKRTARLGCELSYIF</sequence>